<dbReference type="Pfam" id="PF01145">
    <property type="entry name" value="Band_7"/>
    <property type="match status" value="1"/>
</dbReference>
<evidence type="ECO:0000259" key="4">
    <source>
        <dbReference type="Pfam" id="PF01145"/>
    </source>
</evidence>
<dbReference type="CDD" id="cd03404">
    <property type="entry name" value="SPFH_HflK"/>
    <property type="match status" value="1"/>
</dbReference>
<dbReference type="SUPFAM" id="SSF117892">
    <property type="entry name" value="Band 7/SPFH domain"/>
    <property type="match status" value="1"/>
</dbReference>
<keyword evidence="6" id="KW-1185">Reference proteome</keyword>
<feature type="transmembrane region" description="Helical" evidence="3">
    <location>
        <begin position="20"/>
        <end position="41"/>
    </location>
</feature>
<keyword evidence="5" id="KW-0378">Hydrolase</keyword>
<dbReference type="RefSeq" id="WP_274149852.1">
    <property type="nucleotide sequence ID" value="NZ_CP117811.1"/>
</dbReference>
<evidence type="ECO:0000313" key="6">
    <source>
        <dbReference type="Proteomes" id="UP001214250"/>
    </source>
</evidence>
<evidence type="ECO:0000313" key="5">
    <source>
        <dbReference type="EMBL" id="WDE95945.1"/>
    </source>
</evidence>
<dbReference type="GO" id="GO:0008233">
    <property type="term" value="F:peptidase activity"/>
    <property type="evidence" value="ECO:0007669"/>
    <property type="project" value="UniProtKB-KW"/>
</dbReference>
<sequence length="338" mass="38117">MPEETPEKGGLSSLQDALKTTFFFIRITMFLLVIGFIFSGVESIDKNEKALVLQFGKLKSTSNNNSSFVFAWPYPFDSVIKIKTSSSRSIKSNTFSPEINEADKIIQTTPNKALIPGKDGYLLTADMNILHCESTLRYTIQDLPKYLFDNEQLEILLHQVLDNALLQTVSARNIKQARQQKELRQSTQSLVNKRISDMQLGIEILSLELKTSFPLQMRKEANALSLASNQASKLINEAETYASKTVDEAESESANIISRADIDTTSLKARSDALLKTFLSLKGLYDKAPQMTRELLLREKMADILPDLEAVYFTDPENTELRLSLPRRPLQKKGELKK</sequence>
<dbReference type="InterPro" id="IPR010201">
    <property type="entry name" value="HflK"/>
</dbReference>
<evidence type="ECO:0000256" key="3">
    <source>
        <dbReference type="SAM" id="Phobius"/>
    </source>
</evidence>
<gene>
    <name evidence="5" type="ORF">PQO03_09480</name>
</gene>
<name>A0ABY7VP65_9BACT</name>
<keyword evidence="3" id="KW-0472">Membrane</keyword>
<evidence type="ECO:0000256" key="2">
    <source>
        <dbReference type="ARBA" id="ARBA00006971"/>
    </source>
</evidence>
<keyword evidence="3" id="KW-0812">Transmembrane</keyword>
<dbReference type="Gene3D" id="3.30.479.30">
    <property type="entry name" value="Band 7 domain"/>
    <property type="match status" value="1"/>
</dbReference>
<proteinExistence type="inferred from homology"/>
<protein>
    <submittedName>
        <fullName evidence="5">Protease modulator HflK</fullName>
    </submittedName>
</protein>
<keyword evidence="3" id="KW-1133">Transmembrane helix</keyword>
<dbReference type="InterPro" id="IPR036013">
    <property type="entry name" value="Band_7/SPFH_dom_sf"/>
</dbReference>
<dbReference type="InterPro" id="IPR001107">
    <property type="entry name" value="Band_7"/>
</dbReference>
<reference evidence="5 6" key="1">
    <citation type="submission" date="2023-02" db="EMBL/GenBank/DDBJ databases">
        <title>Genome sequence of Lentisphaera profundi SAORIC-696.</title>
        <authorList>
            <person name="Kim e."/>
            <person name="Cho J.-C."/>
            <person name="Choi A."/>
            <person name="Kang I."/>
        </authorList>
    </citation>
    <scope>NUCLEOTIDE SEQUENCE [LARGE SCALE GENOMIC DNA]</scope>
    <source>
        <strain evidence="5 6">SAORIC-696</strain>
    </source>
</reference>
<organism evidence="5 6">
    <name type="scientific">Lentisphaera profundi</name>
    <dbReference type="NCBI Taxonomy" id="1658616"/>
    <lineage>
        <taxon>Bacteria</taxon>
        <taxon>Pseudomonadati</taxon>
        <taxon>Lentisphaerota</taxon>
        <taxon>Lentisphaeria</taxon>
        <taxon>Lentisphaerales</taxon>
        <taxon>Lentisphaeraceae</taxon>
        <taxon>Lentisphaera</taxon>
    </lineage>
</organism>
<keyword evidence="5" id="KW-0645">Protease</keyword>
<dbReference type="EMBL" id="CP117811">
    <property type="protein sequence ID" value="WDE95945.1"/>
    <property type="molecule type" value="Genomic_DNA"/>
</dbReference>
<evidence type="ECO:0000256" key="1">
    <source>
        <dbReference type="ARBA" id="ARBA00004167"/>
    </source>
</evidence>
<dbReference type="GO" id="GO:0006508">
    <property type="term" value="P:proteolysis"/>
    <property type="evidence" value="ECO:0007669"/>
    <property type="project" value="UniProtKB-KW"/>
</dbReference>
<comment type="subcellular location">
    <subcellularLocation>
        <location evidence="1">Membrane</location>
        <topology evidence="1">Single-pass membrane protein</topology>
    </subcellularLocation>
</comment>
<feature type="domain" description="Band 7" evidence="4">
    <location>
        <begin position="43"/>
        <end position="241"/>
    </location>
</feature>
<accession>A0ABY7VP65</accession>
<dbReference type="Proteomes" id="UP001214250">
    <property type="component" value="Chromosome 1"/>
</dbReference>
<comment type="similarity">
    <text evidence="2">Belongs to the band 7/mec-2 family. HflK subfamily.</text>
</comment>